<dbReference type="UniPathway" id="UPA00299"/>
<proteinExistence type="inferred from homology"/>
<dbReference type="SUPFAM" id="SSF56784">
    <property type="entry name" value="HAD-like"/>
    <property type="match status" value="1"/>
</dbReference>
<dbReference type="AlphaFoldDB" id="A0A0Q0WHU0"/>
<dbReference type="InterPro" id="IPR006379">
    <property type="entry name" value="HAD-SF_hydro_IIB"/>
</dbReference>
<evidence type="ECO:0000256" key="2">
    <source>
        <dbReference type="ARBA" id="ARBA00008770"/>
    </source>
</evidence>
<comment type="similarity">
    <text evidence="2 4">Belongs to the trehalose phosphatase family.</text>
</comment>
<name>A0A0Q0WHU0_9ARCH</name>
<gene>
    <name evidence="5" type="ORF">AOG55_07920</name>
</gene>
<dbReference type="Gene3D" id="3.40.50.1000">
    <property type="entry name" value="HAD superfamily/HAD-like"/>
    <property type="match status" value="1"/>
</dbReference>
<keyword evidence="6" id="KW-1185">Reference proteome</keyword>
<dbReference type="EC" id="3.1.3.12" evidence="4"/>
<keyword evidence="3 4" id="KW-0378">Hydrolase</keyword>
<evidence type="ECO:0000256" key="1">
    <source>
        <dbReference type="ARBA" id="ARBA00005199"/>
    </source>
</evidence>
<reference evidence="5 6" key="1">
    <citation type="submission" date="2015-09" db="EMBL/GenBank/DDBJ databases">
        <title>Heavy metals and arsenic resistance mechanisms in polyextremophilic archaea of the family Ferroplasmaceae.</title>
        <authorList>
            <person name="Bulaev A.G."/>
            <person name="Kanygina A.V."/>
        </authorList>
    </citation>
    <scope>NUCLEOTIDE SEQUENCE [LARGE SCALE GENOMIC DNA]</scope>
    <source>
        <strain evidence="5 6">BH2</strain>
    </source>
</reference>
<dbReference type="NCBIfam" id="TIGR01484">
    <property type="entry name" value="HAD-SF-IIB"/>
    <property type="match status" value="1"/>
</dbReference>
<dbReference type="RefSeq" id="WP_055041012.1">
    <property type="nucleotide sequence ID" value="NZ_LKBH01000186.1"/>
</dbReference>
<dbReference type="InParanoid" id="A0A0Q0WHU0"/>
<dbReference type="PANTHER" id="PTHR43768:SF3">
    <property type="entry name" value="TREHALOSE 6-PHOSPHATE PHOSPHATASE"/>
    <property type="match status" value="1"/>
</dbReference>
<accession>A0A0Q0WHU0</accession>
<evidence type="ECO:0000313" key="5">
    <source>
        <dbReference type="EMBL" id="KQB35093.1"/>
    </source>
</evidence>
<dbReference type="InterPro" id="IPR036412">
    <property type="entry name" value="HAD-like_sf"/>
</dbReference>
<comment type="function">
    <text evidence="4">Removes the phosphate from trehalose 6-phosphate to produce free trehalose.</text>
</comment>
<evidence type="ECO:0000313" key="6">
    <source>
        <dbReference type="Proteomes" id="UP000050301"/>
    </source>
</evidence>
<dbReference type="InterPro" id="IPR044651">
    <property type="entry name" value="OTSB-like"/>
</dbReference>
<keyword evidence="4" id="KW-0460">Magnesium</keyword>
<organism evidence="5 6">
    <name type="scientific">Acidiplasma cupricumulans</name>
    <dbReference type="NCBI Taxonomy" id="312540"/>
    <lineage>
        <taxon>Archaea</taxon>
        <taxon>Methanobacteriati</taxon>
        <taxon>Thermoplasmatota</taxon>
        <taxon>Thermoplasmata</taxon>
        <taxon>Thermoplasmatales</taxon>
        <taxon>Ferroplasmaceae</taxon>
        <taxon>Acidiplasma</taxon>
    </lineage>
</organism>
<dbReference type="Proteomes" id="UP000050301">
    <property type="component" value="Unassembled WGS sequence"/>
</dbReference>
<comment type="catalytic activity">
    <reaction evidence="4">
        <text>alpha,alpha-trehalose 6-phosphate + H2O = alpha,alpha-trehalose + phosphate</text>
        <dbReference type="Rhea" id="RHEA:23420"/>
        <dbReference type="ChEBI" id="CHEBI:15377"/>
        <dbReference type="ChEBI" id="CHEBI:16551"/>
        <dbReference type="ChEBI" id="CHEBI:43474"/>
        <dbReference type="ChEBI" id="CHEBI:58429"/>
        <dbReference type="EC" id="3.1.3.12"/>
    </reaction>
</comment>
<dbReference type="Pfam" id="PF02358">
    <property type="entry name" value="Trehalose_PPase"/>
    <property type="match status" value="1"/>
</dbReference>
<dbReference type="GO" id="GO:0046872">
    <property type="term" value="F:metal ion binding"/>
    <property type="evidence" value="ECO:0007669"/>
    <property type="project" value="UniProtKB-KW"/>
</dbReference>
<sequence>MNEINKILGDVKSIIDLEPQIFLDYDGTLVPIRNDPSNCYADSELDFILKYLDKYYELFIVTGRSLDDLIKFIGNYNIVALHGDIYYINGEVIETCEFQRYVRICNKLYENRHFFTKKYKNLKIFNKTGGLLFHMGDVHDGNEINEIIGEVKKISREVSMDVYRGKNIVELRMPGINKGTAIKKIRNKNRPAIIIGDDITDEEAFENNKDAITIKVGSGKTSARYNVEYKDVREILIDIINLR</sequence>
<comment type="caution">
    <text evidence="5">The sequence shown here is derived from an EMBL/GenBank/DDBJ whole genome shotgun (WGS) entry which is preliminary data.</text>
</comment>
<dbReference type="InterPro" id="IPR003337">
    <property type="entry name" value="Trehalose_PPase"/>
</dbReference>
<keyword evidence="4" id="KW-0479">Metal-binding</keyword>
<comment type="pathway">
    <text evidence="1 4">Glycan biosynthesis; trehalose biosynthesis.</text>
</comment>
<dbReference type="NCBIfam" id="TIGR00685">
    <property type="entry name" value="T6PP"/>
    <property type="match status" value="1"/>
</dbReference>
<dbReference type="Gene3D" id="3.30.70.1020">
    <property type="entry name" value="Trehalose-6-phosphate phosphatase related protein, domain 2"/>
    <property type="match status" value="1"/>
</dbReference>
<evidence type="ECO:0000256" key="4">
    <source>
        <dbReference type="RuleBase" id="RU361117"/>
    </source>
</evidence>
<dbReference type="GO" id="GO:0005992">
    <property type="term" value="P:trehalose biosynthetic process"/>
    <property type="evidence" value="ECO:0007669"/>
    <property type="project" value="UniProtKB-UniPathway"/>
</dbReference>
<dbReference type="PANTHER" id="PTHR43768">
    <property type="entry name" value="TREHALOSE 6-PHOSPHATE PHOSPHATASE"/>
    <property type="match status" value="1"/>
</dbReference>
<protein>
    <recommendedName>
        <fullName evidence="4">Trehalose 6-phosphate phosphatase</fullName>
        <ecNumber evidence="4">3.1.3.12</ecNumber>
    </recommendedName>
</protein>
<dbReference type="InterPro" id="IPR023214">
    <property type="entry name" value="HAD_sf"/>
</dbReference>
<dbReference type="EMBL" id="LKBH01000186">
    <property type="protein sequence ID" value="KQB35093.1"/>
    <property type="molecule type" value="Genomic_DNA"/>
</dbReference>
<evidence type="ECO:0000256" key="3">
    <source>
        <dbReference type="ARBA" id="ARBA00022801"/>
    </source>
</evidence>
<dbReference type="GO" id="GO:0004805">
    <property type="term" value="F:trehalose-phosphatase activity"/>
    <property type="evidence" value="ECO:0007669"/>
    <property type="project" value="UniProtKB-EC"/>
</dbReference>
<comment type="cofactor">
    <cofactor evidence="4">
        <name>Mg(2+)</name>
        <dbReference type="ChEBI" id="CHEBI:18420"/>
    </cofactor>
</comment>